<evidence type="ECO:0000256" key="1">
    <source>
        <dbReference type="ARBA" id="ARBA00004167"/>
    </source>
</evidence>
<dbReference type="InterPro" id="IPR051694">
    <property type="entry name" value="Immunoregulatory_rcpt-like"/>
</dbReference>
<sequence length="598" mass="63355">MVQAPTMNQPRKRRQTQPSITLSSPSSYSYSRLSLAFFTLALALSTLSTVSASITCALPAGGTYKAGDSIILDWGSDGTMPVVTDISSINGTLYCNSGAKIADVSIPNLTGPYNWTVPGVGNATTVGGTQGVCAMNAFHIEYSGEAWGFLHAIQSPWGPVRCGTITIMPAGNGTVTTTTTTMSMTTTTTSSSPTETSPSSDGSTSGGLSTVVIVVIAVVAAVLLTLSIVGLVWYLRKQKKRRLAVALGPWALDSGSNRMHVNNAQHSRFSKVSTLMDHDLDDEPHGSPSALNNRPLMAAAGASASAVTFGLKPQPTLPGIGPSNRSSRQSQQQQHQSYYGEIDFADYGYQLPQQQQLNQGGFNNNGYHLPGYNADGNNGVYQHNNASNQSVGEEDYYNPYYAHRHSLQQQQQYQQSMQMMGMNQGNPSFYSQHSTGSNVNAAGGVPPLPPPGVRPYSQDVRYSQVPDTQFQAGAQAQQGGYFPPPPPKSNARGGAPGTGGITSLQSGSTLSLSSSPKRGPQGANVMSEMGSQEATADGGGGEKVLVQEEAKMEDIKMEDIKKEEVKSDDEDMETTPLTTTTTTVSSSTVDMDEKVKEA</sequence>
<feature type="compositionally biased region" description="Low complexity" evidence="5">
    <location>
        <begin position="574"/>
        <end position="588"/>
    </location>
</feature>
<feature type="compositionally biased region" description="Low complexity" evidence="5">
    <location>
        <begin position="16"/>
        <end position="26"/>
    </location>
</feature>
<name>A0A086TLS2_9FUNG</name>
<dbReference type="OrthoDB" id="2435805at2759"/>
<feature type="compositionally biased region" description="Polar residues" evidence="5">
    <location>
        <begin position="425"/>
        <end position="440"/>
    </location>
</feature>
<evidence type="ECO:0000256" key="5">
    <source>
        <dbReference type="SAM" id="MobiDB-lite"/>
    </source>
</evidence>
<accession>A0A086TLS2</accession>
<feature type="region of interest" description="Disordered" evidence="5">
    <location>
        <begin position="313"/>
        <end position="337"/>
    </location>
</feature>
<dbReference type="EMBL" id="KN042430">
    <property type="protein sequence ID" value="KFH62899.1"/>
    <property type="molecule type" value="Genomic_DNA"/>
</dbReference>
<proteinExistence type="predicted"/>
<feature type="compositionally biased region" description="Basic and acidic residues" evidence="5">
    <location>
        <begin position="545"/>
        <end position="565"/>
    </location>
</feature>
<dbReference type="Proteomes" id="UP000243308">
    <property type="component" value="Unassembled WGS sequence"/>
</dbReference>
<reference evidence="7 8" key="1">
    <citation type="submission" date="2011-02" db="EMBL/GenBank/DDBJ databases">
        <title>The Genome Sequence of Mortierella verticillata NRRL 6337.</title>
        <authorList>
            <consortium name="The Broad Institute Genome Sequencing Platform"/>
            <person name="Russ C."/>
            <person name="Cuomo C."/>
            <person name="Burger G."/>
            <person name="Gray M.W."/>
            <person name="Holland P.W.H."/>
            <person name="King N."/>
            <person name="Lang F.B.F."/>
            <person name="Roger A.J."/>
            <person name="Ruiz-Trillo I."/>
            <person name="Young S.K."/>
            <person name="Zeng Q."/>
            <person name="Gargeya S."/>
            <person name="Alvarado L."/>
            <person name="Berlin A."/>
            <person name="Chapman S.B."/>
            <person name="Chen Z."/>
            <person name="Freedman E."/>
            <person name="Gellesch M."/>
            <person name="Goldberg J."/>
            <person name="Griggs A."/>
            <person name="Gujja S."/>
            <person name="Heilman E."/>
            <person name="Heiman D."/>
            <person name="Howarth C."/>
            <person name="Mehta T."/>
            <person name="Neiman D."/>
            <person name="Pearson M."/>
            <person name="Roberts A."/>
            <person name="Saif S."/>
            <person name="Shea T."/>
            <person name="Shenoy N."/>
            <person name="Sisk P."/>
            <person name="Stolte C."/>
            <person name="Sykes S."/>
            <person name="White J."/>
            <person name="Yandava C."/>
            <person name="Haas B."/>
            <person name="Nusbaum C."/>
            <person name="Birren B."/>
        </authorList>
    </citation>
    <scope>NUCLEOTIDE SEQUENCE [LARGE SCALE GENOMIC DNA]</scope>
    <source>
        <strain evidence="7 8">NRRL 6337</strain>
    </source>
</reference>
<feature type="region of interest" description="Disordered" evidence="5">
    <location>
        <begin position="183"/>
        <end position="205"/>
    </location>
</feature>
<evidence type="ECO:0000313" key="7">
    <source>
        <dbReference type="EMBL" id="KFH62899.1"/>
    </source>
</evidence>
<feature type="compositionally biased region" description="Low complexity" evidence="5">
    <location>
        <begin position="323"/>
        <end position="337"/>
    </location>
</feature>
<evidence type="ECO:0000313" key="8">
    <source>
        <dbReference type="Proteomes" id="UP000243308"/>
    </source>
</evidence>
<evidence type="ECO:0000256" key="6">
    <source>
        <dbReference type="SAM" id="Phobius"/>
    </source>
</evidence>
<feature type="region of interest" description="Disordered" evidence="5">
    <location>
        <begin position="1"/>
        <end position="26"/>
    </location>
</feature>
<evidence type="ECO:0000256" key="2">
    <source>
        <dbReference type="ARBA" id="ARBA00022692"/>
    </source>
</evidence>
<feature type="region of interest" description="Disordered" evidence="5">
    <location>
        <begin position="421"/>
        <end position="458"/>
    </location>
</feature>
<gene>
    <name evidence="7" type="ORF">MVEG_11423</name>
</gene>
<protein>
    <submittedName>
        <fullName evidence="7">Uncharacterized protein</fullName>
    </submittedName>
</protein>
<evidence type="ECO:0000256" key="3">
    <source>
        <dbReference type="ARBA" id="ARBA00022989"/>
    </source>
</evidence>
<organism evidence="7 8">
    <name type="scientific">Podila verticillata NRRL 6337</name>
    <dbReference type="NCBI Taxonomy" id="1069443"/>
    <lineage>
        <taxon>Eukaryota</taxon>
        <taxon>Fungi</taxon>
        <taxon>Fungi incertae sedis</taxon>
        <taxon>Mucoromycota</taxon>
        <taxon>Mortierellomycotina</taxon>
        <taxon>Mortierellomycetes</taxon>
        <taxon>Mortierellales</taxon>
        <taxon>Mortierellaceae</taxon>
        <taxon>Podila</taxon>
    </lineage>
</organism>
<comment type="subcellular location">
    <subcellularLocation>
        <location evidence="1">Membrane</location>
        <topology evidence="1">Single-pass membrane protein</topology>
    </subcellularLocation>
</comment>
<keyword evidence="8" id="KW-1185">Reference proteome</keyword>
<feature type="transmembrane region" description="Helical" evidence="6">
    <location>
        <begin position="208"/>
        <end position="235"/>
    </location>
</feature>
<evidence type="ECO:0000256" key="4">
    <source>
        <dbReference type="ARBA" id="ARBA00023136"/>
    </source>
</evidence>
<feature type="region of interest" description="Disordered" evidence="5">
    <location>
        <begin position="476"/>
        <end position="598"/>
    </location>
</feature>
<keyword evidence="2 6" id="KW-0812">Transmembrane</keyword>
<dbReference type="GO" id="GO:0071944">
    <property type="term" value="C:cell periphery"/>
    <property type="evidence" value="ECO:0007669"/>
    <property type="project" value="UniProtKB-ARBA"/>
</dbReference>
<keyword evidence="4 6" id="KW-0472">Membrane</keyword>
<keyword evidence="3 6" id="KW-1133">Transmembrane helix</keyword>
<dbReference type="PANTHER" id="PTHR15549:SF26">
    <property type="entry name" value="AXIAL BUDDING PATTERN PROTEIN 2-RELATED"/>
    <property type="match status" value="1"/>
</dbReference>
<dbReference type="AlphaFoldDB" id="A0A086TLS2"/>
<feature type="compositionally biased region" description="Low complexity" evidence="5">
    <location>
        <begin position="501"/>
        <end position="515"/>
    </location>
</feature>
<dbReference type="GO" id="GO:0016020">
    <property type="term" value="C:membrane"/>
    <property type="evidence" value="ECO:0007669"/>
    <property type="project" value="UniProtKB-SubCell"/>
</dbReference>
<dbReference type="PANTHER" id="PTHR15549">
    <property type="entry name" value="PAIRED IMMUNOGLOBULIN-LIKE TYPE 2 RECEPTOR"/>
    <property type="match status" value="1"/>
</dbReference>